<dbReference type="RefSeq" id="WP_079686197.1">
    <property type="nucleotide sequence ID" value="NZ_FUZU01000001.1"/>
</dbReference>
<feature type="domain" description="Glycosyltransferase subfamily 4-like N-terminal" evidence="2">
    <location>
        <begin position="21"/>
        <end position="184"/>
    </location>
</feature>
<dbReference type="AlphaFoldDB" id="A0A1T5K0L8"/>
<keyword evidence="3" id="KW-0808">Transferase</keyword>
<accession>A0A1T5K0L8</accession>
<dbReference type="PANTHER" id="PTHR12526:SF638">
    <property type="entry name" value="SPORE COAT PROTEIN SA"/>
    <property type="match status" value="1"/>
</dbReference>
<proteinExistence type="predicted"/>
<dbReference type="InterPro" id="IPR028098">
    <property type="entry name" value="Glyco_trans_4-like_N"/>
</dbReference>
<evidence type="ECO:0000259" key="2">
    <source>
        <dbReference type="Pfam" id="PF13439"/>
    </source>
</evidence>
<feature type="domain" description="Glycosyl transferase family 1" evidence="1">
    <location>
        <begin position="207"/>
        <end position="339"/>
    </location>
</feature>
<dbReference type="Pfam" id="PF00534">
    <property type="entry name" value="Glycos_transf_1"/>
    <property type="match status" value="1"/>
</dbReference>
<sequence>MKILMITPWYPDKLSPNSGIFIRSQAEALSSEHEVVVISVKVNYSKFGLYSFQIETSWHGKVEEHRIVIHRSLPLYNQLNYWFIMMRYSRKVLQKFKPDVIHASIGYPGAFWGWLLKKVTGRPYILQEHTRVKNNFRSLFHKKLTLYGLRHADAIVAVGKRLANELETLLDKNVRVIPNVVEIEKFKEISPAQDSIIQIGFLGGMNTPVKGLDILLTSLAGISEDFILHIGGTGTLEDEYKKQARQMGIEAKCRFYGFIPYEEIPLFMSRLHFFVCSSRYETFCVALVEAMAAGLPVVSTRCGGPEDFVNDINGLLVTNENADALREGIQKLMQTCQMYNSQAIKNYAQENFSKQSFLARIDKVYQSVMR</sequence>
<evidence type="ECO:0000259" key="1">
    <source>
        <dbReference type="Pfam" id="PF00534"/>
    </source>
</evidence>
<dbReference type="EMBL" id="FUZU01000001">
    <property type="protein sequence ID" value="SKC57038.1"/>
    <property type="molecule type" value="Genomic_DNA"/>
</dbReference>
<gene>
    <name evidence="3" type="ORF">SAMN05660236_1663</name>
</gene>
<dbReference type="InterPro" id="IPR001296">
    <property type="entry name" value="Glyco_trans_1"/>
</dbReference>
<name>A0A1T5K0L8_9BACT</name>
<dbReference type="Pfam" id="PF13439">
    <property type="entry name" value="Glyco_transf_4"/>
    <property type="match status" value="1"/>
</dbReference>
<protein>
    <submittedName>
        <fullName evidence="3">Glycosyltransferase involved in cell wall bisynthesis</fullName>
    </submittedName>
</protein>
<dbReference type="OrthoDB" id="9795068at2"/>
<evidence type="ECO:0000313" key="4">
    <source>
        <dbReference type="Proteomes" id="UP000190961"/>
    </source>
</evidence>
<dbReference type="PANTHER" id="PTHR12526">
    <property type="entry name" value="GLYCOSYLTRANSFERASE"/>
    <property type="match status" value="1"/>
</dbReference>
<dbReference type="Proteomes" id="UP000190961">
    <property type="component" value="Unassembled WGS sequence"/>
</dbReference>
<organism evidence="3 4">
    <name type="scientific">Ohtaekwangia koreensis</name>
    <dbReference type="NCBI Taxonomy" id="688867"/>
    <lineage>
        <taxon>Bacteria</taxon>
        <taxon>Pseudomonadati</taxon>
        <taxon>Bacteroidota</taxon>
        <taxon>Cytophagia</taxon>
        <taxon>Cytophagales</taxon>
        <taxon>Fulvivirgaceae</taxon>
        <taxon>Ohtaekwangia</taxon>
    </lineage>
</organism>
<dbReference type="GO" id="GO:0016757">
    <property type="term" value="F:glycosyltransferase activity"/>
    <property type="evidence" value="ECO:0007669"/>
    <property type="project" value="InterPro"/>
</dbReference>
<keyword evidence="4" id="KW-1185">Reference proteome</keyword>
<dbReference type="STRING" id="688867.SAMN05660236_1663"/>
<dbReference type="SUPFAM" id="SSF53756">
    <property type="entry name" value="UDP-Glycosyltransferase/glycogen phosphorylase"/>
    <property type="match status" value="1"/>
</dbReference>
<dbReference type="Gene3D" id="3.40.50.2000">
    <property type="entry name" value="Glycogen Phosphorylase B"/>
    <property type="match status" value="2"/>
</dbReference>
<reference evidence="3 4" key="1">
    <citation type="submission" date="2017-02" db="EMBL/GenBank/DDBJ databases">
        <authorList>
            <person name="Peterson S.W."/>
        </authorList>
    </citation>
    <scope>NUCLEOTIDE SEQUENCE [LARGE SCALE GENOMIC DNA]</scope>
    <source>
        <strain evidence="3 4">DSM 25262</strain>
    </source>
</reference>
<evidence type="ECO:0000313" key="3">
    <source>
        <dbReference type="EMBL" id="SKC57038.1"/>
    </source>
</evidence>